<reference evidence="2" key="1">
    <citation type="submission" date="2016-11" db="UniProtKB">
        <authorList>
            <consortium name="WormBaseParasite"/>
        </authorList>
    </citation>
    <scope>IDENTIFICATION</scope>
</reference>
<accession>A0A1I7TQV1</accession>
<dbReference type="eggNOG" id="ENOG502TGYE">
    <property type="taxonomic scope" value="Eukaryota"/>
</dbReference>
<evidence type="ECO:0000313" key="2">
    <source>
        <dbReference type="WBParaSite" id="Csp11.Scaffold629.g10860.t1"/>
    </source>
</evidence>
<dbReference type="Proteomes" id="UP000095282">
    <property type="component" value="Unplaced"/>
</dbReference>
<proteinExistence type="predicted"/>
<evidence type="ECO:0000313" key="1">
    <source>
        <dbReference type="Proteomes" id="UP000095282"/>
    </source>
</evidence>
<dbReference type="AlphaFoldDB" id="A0A1I7TQV1"/>
<keyword evidence="1" id="KW-1185">Reference proteome</keyword>
<name>A0A1I7TQV1_9PELO</name>
<dbReference type="WBParaSite" id="Csp11.Scaffold629.g10860.t1">
    <property type="protein sequence ID" value="Csp11.Scaffold629.g10860.t1"/>
    <property type="gene ID" value="Csp11.Scaffold629.g10860"/>
</dbReference>
<sequence>MLLDSVFSSLSDASPYWMTDLHDTPQFIRPMIRYSIIGLLIAARFIDNTEVSVFHIVEIPCYNSETAEWKKKEARDDFEEKFRVLCEVKAVENEVYRMQETQQNVGYDMECTQYTKNRNTKAEMKLKIREKTIDPNTRKELRTHYIRKQQKNKRCIEDLKRKLTRQDDETKGIIYSLQKNRLKS</sequence>
<protein>
    <submittedName>
        <fullName evidence="2">Uncharacterized protein</fullName>
    </submittedName>
</protein>
<organism evidence="1 2">
    <name type="scientific">Caenorhabditis tropicalis</name>
    <dbReference type="NCBI Taxonomy" id="1561998"/>
    <lineage>
        <taxon>Eukaryota</taxon>
        <taxon>Metazoa</taxon>
        <taxon>Ecdysozoa</taxon>
        <taxon>Nematoda</taxon>
        <taxon>Chromadorea</taxon>
        <taxon>Rhabditida</taxon>
        <taxon>Rhabditina</taxon>
        <taxon>Rhabditomorpha</taxon>
        <taxon>Rhabditoidea</taxon>
        <taxon>Rhabditidae</taxon>
        <taxon>Peloderinae</taxon>
        <taxon>Caenorhabditis</taxon>
    </lineage>
</organism>